<dbReference type="InterPro" id="IPR011251">
    <property type="entry name" value="Luciferase-like_dom"/>
</dbReference>
<dbReference type="GO" id="GO:0046306">
    <property type="term" value="P:alkanesulfonate catabolic process"/>
    <property type="evidence" value="ECO:0007669"/>
    <property type="project" value="TreeGrafter"/>
</dbReference>
<reference evidence="6 7" key="1">
    <citation type="submission" date="2018-06" db="EMBL/GenBank/DDBJ databases">
        <title>Genomic Encyclopedia of Type Strains, Phase IV (KMG-IV): sequencing the most valuable type-strain genomes for metagenomic binning, comparative biology and taxonomic classification.</title>
        <authorList>
            <person name="Goeker M."/>
        </authorList>
    </citation>
    <scope>NUCLEOTIDE SEQUENCE [LARGE SCALE GENOMIC DNA]</scope>
    <source>
        <strain evidence="6 7">DSM 45521</strain>
    </source>
</reference>
<comment type="caution">
    <text evidence="6">The sequence shown here is derived from an EMBL/GenBank/DDBJ whole genome shotgun (WGS) entry which is preliminary data.</text>
</comment>
<keyword evidence="2" id="KW-0288">FMN</keyword>
<keyword evidence="7" id="KW-1185">Reference proteome</keyword>
<dbReference type="SUPFAM" id="SSF51679">
    <property type="entry name" value="Bacterial luciferase-like"/>
    <property type="match status" value="1"/>
</dbReference>
<protein>
    <submittedName>
        <fullName evidence="6">Luciferase-like monooxygenase</fullName>
    </submittedName>
</protein>
<dbReference type="PANTHER" id="PTHR42847">
    <property type="entry name" value="ALKANESULFONATE MONOOXYGENASE"/>
    <property type="match status" value="1"/>
</dbReference>
<evidence type="ECO:0000256" key="3">
    <source>
        <dbReference type="ARBA" id="ARBA00023002"/>
    </source>
</evidence>
<dbReference type="Gene3D" id="3.20.20.30">
    <property type="entry name" value="Luciferase-like domain"/>
    <property type="match status" value="1"/>
</dbReference>
<dbReference type="Pfam" id="PF00296">
    <property type="entry name" value="Bac_luciferase"/>
    <property type="match status" value="1"/>
</dbReference>
<name>A0A318R8R9_WILLI</name>
<dbReference type="InterPro" id="IPR036661">
    <property type="entry name" value="Luciferase-like_sf"/>
</dbReference>
<dbReference type="EMBL" id="QJSP01000027">
    <property type="protein sequence ID" value="PYE11963.1"/>
    <property type="molecule type" value="Genomic_DNA"/>
</dbReference>
<organism evidence="6 7">
    <name type="scientific">Williamsia limnetica</name>
    <dbReference type="NCBI Taxonomy" id="882452"/>
    <lineage>
        <taxon>Bacteria</taxon>
        <taxon>Bacillati</taxon>
        <taxon>Actinomycetota</taxon>
        <taxon>Actinomycetes</taxon>
        <taxon>Mycobacteriales</taxon>
        <taxon>Nocardiaceae</taxon>
        <taxon>Williamsia</taxon>
    </lineage>
</organism>
<dbReference type="RefSeq" id="WP_211325190.1">
    <property type="nucleotide sequence ID" value="NZ_QJSP01000027.1"/>
</dbReference>
<accession>A0A318R8R9</accession>
<dbReference type="InterPro" id="IPR050172">
    <property type="entry name" value="SsuD_RutA_monooxygenase"/>
</dbReference>
<gene>
    <name evidence="6" type="ORF">DFR67_12737</name>
</gene>
<keyword evidence="3" id="KW-0560">Oxidoreductase</keyword>
<dbReference type="PANTHER" id="PTHR42847:SF4">
    <property type="entry name" value="ALKANESULFONATE MONOOXYGENASE-RELATED"/>
    <property type="match status" value="1"/>
</dbReference>
<dbReference type="GO" id="GO:0008726">
    <property type="term" value="F:alkanesulfonate monooxygenase activity"/>
    <property type="evidence" value="ECO:0007669"/>
    <property type="project" value="TreeGrafter"/>
</dbReference>
<evidence type="ECO:0000313" key="7">
    <source>
        <dbReference type="Proteomes" id="UP000247591"/>
    </source>
</evidence>
<evidence type="ECO:0000256" key="4">
    <source>
        <dbReference type="ARBA" id="ARBA00023033"/>
    </source>
</evidence>
<keyword evidence="4 6" id="KW-0503">Monooxygenase</keyword>
<evidence type="ECO:0000259" key="5">
    <source>
        <dbReference type="Pfam" id="PF00296"/>
    </source>
</evidence>
<keyword evidence="1" id="KW-0285">Flavoprotein</keyword>
<dbReference type="AlphaFoldDB" id="A0A318R8R9"/>
<feature type="domain" description="Luciferase-like" evidence="5">
    <location>
        <begin position="20"/>
        <end position="247"/>
    </location>
</feature>
<proteinExistence type="predicted"/>
<evidence type="ECO:0000256" key="1">
    <source>
        <dbReference type="ARBA" id="ARBA00022630"/>
    </source>
</evidence>
<evidence type="ECO:0000256" key="2">
    <source>
        <dbReference type="ARBA" id="ARBA00022643"/>
    </source>
</evidence>
<evidence type="ECO:0000313" key="6">
    <source>
        <dbReference type="EMBL" id="PYE11963.1"/>
    </source>
</evidence>
<sequence>MPQHVAPSFGIMTAPMNVGYDDILRVWREADAIEEIEHAWLFDHLMPIGGDPNGPIFEGWTLLSALAAQTDRLRLGLLVTSNRFRPPVMLAKIAATVDVVSGGRLDFGIGVGSRPNPPMARREYPAHGLPFLDVPHAVGSLDEACTVIKRLWTEDEPFDFAGDHVQLTGALGNPKPVQRPGPPFLVGGRSASVLRVVAEHADLWNIPGGDLGDAIGRSALLDRYCAEIGRDPATIARSIHLSVDYDQPQHTRDAIGQALDAGFSHFVLGLGAPYPAGAARWVADELITPFVQRGSRDPAVSVGRL</sequence>
<dbReference type="Proteomes" id="UP000247591">
    <property type="component" value="Unassembled WGS sequence"/>
</dbReference>